<dbReference type="RefSeq" id="WP_017809502.1">
    <property type="nucleotide sequence ID" value="NZ_ANIK01000065.1"/>
</dbReference>
<keyword evidence="1" id="KW-0812">Transmembrane</keyword>
<reference evidence="2 3" key="1">
    <citation type="submission" date="2013-01" db="EMBL/GenBank/DDBJ databases">
        <authorList>
            <person name="Harkins D.M."/>
            <person name="Durkin A.S."/>
            <person name="Brinkac L.M."/>
            <person name="Haft D.H."/>
            <person name="Selengut J.D."/>
            <person name="Sanka R."/>
            <person name="DePew J."/>
            <person name="Purushe J."/>
            <person name="Galloway R.L."/>
            <person name="Vinetz J.M."/>
            <person name="Sutton G.G."/>
            <person name="Nierman W.C."/>
            <person name="Fouts D.E."/>
        </authorList>
    </citation>
    <scope>NUCLEOTIDE SEQUENCE [LARGE SCALE GENOMIC DNA]</scope>
    <source>
        <strain evidence="2 3">79601</strain>
    </source>
</reference>
<dbReference type="AlphaFoldDB" id="M6CNJ4"/>
<dbReference type="PATRIC" id="fig|1218565.3.peg.3066"/>
<feature type="transmembrane region" description="Helical" evidence="1">
    <location>
        <begin position="12"/>
        <end position="31"/>
    </location>
</feature>
<dbReference type="PROSITE" id="PS51257">
    <property type="entry name" value="PROKAR_LIPOPROTEIN"/>
    <property type="match status" value="1"/>
</dbReference>
<keyword evidence="2" id="KW-0449">Lipoprotein</keyword>
<comment type="caution">
    <text evidence="2">The sequence shown here is derived from an EMBL/GenBank/DDBJ whole genome shotgun (WGS) entry which is preliminary data.</text>
</comment>
<keyword evidence="1" id="KW-0472">Membrane</keyword>
<organism evidence="2 3">
    <name type="scientific">Leptospira alstonii serovar Sichuan str. 79601</name>
    <dbReference type="NCBI Taxonomy" id="1218565"/>
    <lineage>
        <taxon>Bacteria</taxon>
        <taxon>Pseudomonadati</taxon>
        <taxon>Spirochaetota</taxon>
        <taxon>Spirochaetia</taxon>
        <taxon>Leptospirales</taxon>
        <taxon>Leptospiraceae</taxon>
        <taxon>Leptospira</taxon>
    </lineage>
</organism>
<protein>
    <submittedName>
        <fullName evidence="2">Putative lipoprotein</fullName>
    </submittedName>
</protein>
<name>M6CNJ4_9LEPT</name>
<accession>M6CNJ4</accession>
<dbReference type="Proteomes" id="UP000011988">
    <property type="component" value="Unassembled WGS sequence"/>
</dbReference>
<dbReference type="OrthoDB" id="329207at2"/>
<keyword evidence="1" id="KW-1133">Transmembrane helix</keyword>
<sequence>MLNEVKNFSLRKVLKGFFAIAPAFFLWSWILSCGLKPVPPPEGRFCDVWHKPVECVELNFRDGIGDLGQGTVPMRMKSVVLYQIDIESKHNVLIEVLHEHRVRITFPEKEPRLYLKIKDPKDRKRRWEKAKQEWNDLFQSSEP</sequence>
<dbReference type="EMBL" id="ANIK01000065">
    <property type="protein sequence ID" value="EMJ93497.1"/>
    <property type="molecule type" value="Genomic_DNA"/>
</dbReference>
<proteinExistence type="predicted"/>
<dbReference type="NCBIfam" id="NF047809">
    <property type="entry name" value="LIC12806_lipo"/>
    <property type="match status" value="1"/>
</dbReference>
<gene>
    <name evidence="2" type="ORF">LEP1GSC194_1219</name>
</gene>
<evidence type="ECO:0000256" key="1">
    <source>
        <dbReference type="SAM" id="Phobius"/>
    </source>
</evidence>
<evidence type="ECO:0000313" key="3">
    <source>
        <dbReference type="Proteomes" id="UP000011988"/>
    </source>
</evidence>
<evidence type="ECO:0000313" key="2">
    <source>
        <dbReference type="EMBL" id="EMJ93497.1"/>
    </source>
</evidence>